<evidence type="ECO:0000313" key="1">
    <source>
        <dbReference type="EMBL" id="EDZ64597.1"/>
    </source>
</evidence>
<protein>
    <submittedName>
        <fullName evidence="1">Uncharacterized protein</fullName>
    </submittedName>
</protein>
<proteinExistence type="predicted"/>
<dbReference type="STRING" id="314607.KB13_729"/>
<dbReference type="AlphaFoldDB" id="B6BTA2"/>
<name>B6BTA2_9PROT</name>
<dbReference type="EMBL" id="DS995299">
    <property type="protein sequence ID" value="EDZ64597.1"/>
    <property type="molecule type" value="Genomic_DNA"/>
</dbReference>
<dbReference type="HOGENOM" id="CLU_1783103_0_0_4"/>
<keyword evidence="2" id="KW-1185">Reference proteome</keyword>
<gene>
    <name evidence="1" type="ORF">KB13_729</name>
</gene>
<evidence type="ECO:0000313" key="2">
    <source>
        <dbReference type="Proteomes" id="UP000004188"/>
    </source>
</evidence>
<dbReference type="Proteomes" id="UP000004188">
    <property type="component" value="Unassembled WGS sequence"/>
</dbReference>
<organism evidence="1 2">
    <name type="scientific">beta proteobacterium KB13</name>
    <dbReference type="NCBI Taxonomy" id="314607"/>
    <lineage>
        <taxon>Bacteria</taxon>
        <taxon>Pseudomonadati</taxon>
        <taxon>Pseudomonadota</taxon>
        <taxon>Betaproteobacteria</taxon>
        <taxon>Nitrosomonadales</taxon>
        <taxon>OM43 clade</taxon>
    </lineage>
</organism>
<reference evidence="2" key="1">
    <citation type="journal article" date="2012" name="Stand. Genomic Sci.">
        <title>Genome sequence of strain HIMB624, a cultured representative from the OM43 clade of marine Betaproteobacteria.</title>
        <authorList>
            <person name="Huggett M.J."/>
            <person name="Hayakawa D.H."/>
            <person name="Rappe M.S."/>
        </authorList>
    </citation>
    <scope>NUCLEOTIDE SEQUENCE [LARGE SCALE GENOMIC DNA]</scope>
    <source>
        <strain evidence="2">KB13</strain>
    </source>
</reference>
<sequence length="145" mass="15993">MAASDVMEQMYPKDSSSSVTYVCTPEVSSGVKFDESSNTHSSTEFAVDSQYIISKYSHWVINYFGQNVDLTSGQGCDDSIMSETGFHRLSCNIIGGQMLVDLQEMKFVRTNMMGYTGVNNYEEQSNLNNPFVEVGACSKVIAKSS</sequence>
<accession>B6BTA2</accession>